<proteinExistence type="predicted"/>
<dbReference type="OrthoDB" id="1258032at2"/>
<sequence length="129" mass="15205">MKLKFIKAQEIDRNVKATIHTSGKLGFSSDAAKKLRLSDNTRSVMIALNEDDTTDENLYIKTLDEQNDDAFSIIKAGEYYYVNTKAFFDNYNIDYRNSKIIYDIVEFEYEGEKMFKFIKREVKKKKKIE</sequence>
<keyword evidence="2" id="KW-1185">Reference proteome</keyword>
<reference evidence="1 2" key="1">
    <citation type="submission" date="2018-03" db="EMBL/GenBank/DDBJ databases">
        <title>Genomic Encyclopedia of Archaeal and Bacterial Type Strains, Phase II (KMG-II): from individual species to whole genera.</title>
        <authorList>
            <person name="Goeker M."/>
        </authorList>
    </citation>
    <scope>NUCLEOTIDE SEQUENCE [LARGE SCALE GENOMIC DNA]</scope>
    <source>
        <strain evidence="1 2">DSM 18107</strain>
    </source>
</reference>
<accession>A0A2P8FPQ1</accession>
<protein>
    <submittedName>
        <fullName evidence="1">Uncharacterized protein</fullName>
    </submittedName>
</protein>
<comment type="caution">
    <text evidence="1">The sequence shown here is derived from an EMBL/GenBank/DDBJ whole genome shotgun (WGS) entry which is preliminary data.</text>
</comment>
<dbReference type="AlphaFoldDB" id="A0A2P8FPQ1"/>
<evidence type="ECO:0000313" key="1">
    <source>
        <dbReference type="EMBL" id="PSL23711.1"/>
    </source>
</evidence>
<dbReference type="RefSeq" id="WP_106605308.1">
    <property type="nucleotide sequence ID" value="NZ_PYGK01000017.1"/>
</dbReference>
<organism evidence="1 2">
    <name type="scientific">Chitinophaga ginsengisoli</name>
    <dbReference type="NCBI Taxonomy" id="363837"/>
    <lineage>
        <taxon>Bacteria</taxon>
        <taxon>Pseudomonadati</taxon>
        <taxon>Bacteroidota</taxon>
        <taxon>Chitinophagia</taxon>
        <taxon>Chitinophagales</taxon>
        <taxon>Chitinophagaceae</taxon>
        <taxon>Chitinophaga</taxon>
    </lineage>
</organism>
<evidence type="ECO:0000313" key="2">
    <source>
        <dbReference type="Proteomes" id="UP000240978"/>
    </source>
</evidence>
<dbReference type="Proteomes" id="UP000240978">
    <property type="component" value="Unassembled WGS sequence"/>
</dbReference>
<gene>
    <name evidence="1" type="ORF">CLV42_11767</name>
</gene>
<name>A0A2P8FPQ1_9BACT</name>
<dbReference type="EMBL" id="PYGK01000017">
    <property type="protein sequence ID" value="PSL23711.1"/>
    <property type="molecule type" value="Genomic_DNA"/>
</dbReference>